<comment type="caution">
    <text evidence="3">The sequence shown here is derived from an EMBL/GenBank/DDBJ whole genome shotgun (WGS) entry which is preliminary data.</text>
</comment>
<reference evidence="3" key="2">
    <citation type="submission" date="2023-05" db="EMBL/GenBank/DDBJ databases">
        <authorList>
            <consortium name="Lawrence Berkeley National Laboratory"/>
            <person name="Steindorff A."/>
            <person name="Hensen N."/>
            <person name="Bonometti L."/>
            <person name="Westerberg I."/>
            <person name="Brannstrom I.O."/>
            <person name="Guillou S."/>
            <person name="Cros-Aarteil S."/>
            <person name="Calhoun S."/>
            <person name="Haridas S."/>
            <person name="Kuo A."/>
            <person name="Mondo S."/>
            <person name="Pangilinan J."/>
            <person name="Riley R."/>
            <person name="Labutti K."/>
            <person name="Andreopoulos B."/>
            <person name="Lipzen A."/>
            <person name="Chen C."/>
            <person name="Yanf M."/>
            <person name="Daum C."/>
            <person name="Ng V."/>
            <person name="Clum A."/>
            <person name="Ohm R."/>
            <person name="Martin F."/>
            <person name="Silar P."/>
            <person name="Natvig D."/>
            <person name="Lalanne C."/>
            <person name="Gautier V."/>
            <person name="Ament-Velasquez S.L."/>
            <person name="Kruys A."/>
            <person name="Hutchinson M.I."/>
            <person name="Powell A.J."/>
            <person name="Barry K."/>
            <person name="Miller A.N."/>
            <person name="Grigoriev I.V."/>
            <person name="Debuchy R."/>
            <person name="Gladieux P."/>
            <person name="Thoren M.H."/>
            <person name="Johannesson H."/>
        </authorList>
    </citation>
    <scope>NUCLEOTIDE SEQUENCE</scope>
    <source>
        <strain evidence="3">CBS 538.74</strain>
    </source>
</reference>
<reference evidence="3" key="1">
    <citation type="journal article" date="2023" name="Mol. Phylogenet. Evol.">
        <title>Genome-scale phylogeny and comparative genomics of the fungal order Sordariales.</title>
        <authorList>
            <person name="Hensen N."/>
            <person name="Bonometti L."/>
            <person name="Westerberg I."/>
            <person name="Brannstrom I.O."/>
            <person name="Guillou S."/>
            <person name="Cros-Aarteil S."/>
            <person name="Calhoun S."/>
            <person name="Haridas S."/>
            <person name="Kuo A."/>
            <person name="Mondo S."/>
            <person name="Pangilinan J."/>
            <person name="Riley R."/>
            <person name="LaButti K."/>
            <person name="Andreopoulos B."/>
            <person name="Lipzen A."/>
            <person name="Chen C."/>
            <person name="Yan M."/>
            <person name="Daum C."/>
            <person name="Ng V."/>
            <person name="Clum A."/>
            <person name="Steindorff A."/>
            <person name="Ohm R.A."/>
            <person name="Martin F."/>
            <person name="Silar P."/>
            <person name="Natvig D.O."/>
            <person name="Lalanne C."/>
            <person name="Gautier V."/>
            <person name="Ament-Velasquez S.L."/>
            <person name="Kruys A."/>
            <person name="Hutchinson M.I."/>
            <person name="Powell A.J."/>
            <person name="Barry K."/>
            <person name="Miller A.N."/>
            <person name="Grigoriev I.V."/>
            <person name="Debuchy R."/>
            <person name="Gladieux P."/>
            <person name="Hiltunen Thoren M."/>
            <person name="Johannesson H."/>
        </authorList>
    </citation>
    <scope>NUCLEOTIDE SEQUENCE</scope>
    <source>
        <strain evidence="3">CBS 538.74</strain>
    </source>
</reference>
<evidence type="ECO:0000313" key="3">
    <source>
        <dbReference type="EMBL" id="KAK4151269.1"/>
    </source>
</evidence>
<dbReference type="Proteomes" id="UP001302745">
    <property type="component" value="Unassembled WGS sequence"/>
</dbReference>
<dbReference type="EMBL" id="MU857024">
    <property type="protein sequence ID" value="KAK4151269.1"/>
    <property type="molecule type" value="Genomic_DNA"/>
</dbReference>
<gene>
    <name evidence="3" type="ORF">C8A00DRAFT_17315</name>
</gene>
<feature type="chain" id="PRO_5043038485" evidence="2">
    <location>
        <begin position="22"/>
        <end position="235"/>
    </location>
</feature>
<evidence type="ECO:0000256" key="2">
    <source>
        <dbReference type="SAM" id="SignalP"/>
    </source>
</evidence>
<feature type="signal peptide" evidence="2">
    <location>
        <begin position="1"/>
        <end position="21"/>
    </location>
</feature>
<evidence type="ECO:0000256" key="1">
    <source>
        <dbReference type="SAM" id="MobiDB-lite"/>
    </source>
</evidence>
<accession>A0AAN6ZV57</accession>
<organism evidence="3 4">
    <name type="scientific">Chaetomidium leptoderma</name>
    <dbReference type="NCBI Taxonomy" id="669021"/>
    <lineage>
        <taxon>Eukaryota</taxon>
        <taxon>Fungi</taxon>
        <taxon>Dikarya</taxon>
        <taxon>Ascomycota</taxon>
        <taxon>Pezizomycotina</taxon>
        <taxon>Sordariomycetes</taxon>
        <taxon>Sordariomycetidae</taxon>
        <taxon>Sordariales</taxon>
        <taxon>Chaetomiaceae</taxon>
        <taxon>Chaetomidium</taxon>
    </lineage>
</organism>
<feature type="region of interest" description="Disordered" evidence="1">
    <location>
        <begin position="199"/>
        <end position="221"/>
    </location>
</feature>
<name>A0AAN6ZV57_9PEZI</name>
<dbReference type="AlphaFoldDB" id="A0AAN6ZV57"/>
<proteinExistence type="predicted"/>
<sequence>VVVRSHRSWLIWQCRAMTAYALLFLRNCPAPGLQTGQGAARRRGLDSAFVDRLMERRSTTRPAVWVGCLISTARCSQEGAPFLTTRVELYVPLFCMLSEVVDRGERSTRLERRRTSPPPSHFTKAPRYVCIEGTFVQSGRCGRIEGVRTGGRSPGTAASVAMQSAGGDRMRGWLAVFSCLDSAKMTRITWASSFPCVASGTRSHTGPSVRTESPSPRAGSETCHAIVGSKVRVPS</sequence>
<feature type="compositionally biased region" description="Polar residues" evidence="1">
    <location>
        <begin position="200"/>
        <end position="214"/>
    </location>
</feature>
<feature type="non-terminal residue" evidence="3">
    <location>
        <position position="1"/>
    </location>
</feature>
<evidence type="ECO:0000313" key="4">
    <source>
        <dbReference type="Proteomes" id="UP001302745"/>
    </source>
</evidence>
<keyword evidence="2" id="KW-0732">Signal</keyword>
<protein>
    <submittedName>
        <fullName evidence="3">Uncharacterized protein</fullName>
    </submittedName>
</protein>
<keyword evidence="4" id="KW-1185">Reference proteome</keyword>